<dbReference type="PANTHER" id="PTHR45815">
    <property type="entry name" value="PROTEIN DISULFIDE-ISOMERASE A6"/>
    <property type="match status" value="1"/>
</dbReference>
<feature type="region of interest" description="Disordered" evidence="1">
    <location>
        <begin position="293"/>
        <end position="315"/>
    </location>
</feature>
<dbReference type="PROSITE" id="PS51352">
    <property type="entry name" value="THIOREDOXIN_2"/>
    <property type="match status" value="1"/>
</dbReference>
<dbReference type="HOGENOM" id="CLU_059951_0_0_1"/>
<dbReference type="GO" id="GO:0006457">
    <property type="term" value="P:protein folding"/>
    <property type="evidence" value="ECO:0007669"/>
    <property type="project" value="EnsemblFungi"/>
</dbReference>
<dbReference type="GO" id="GO:0034976">
    <property type="term" value="P:response to endoplasmic reticulum stress"/>
    <property type="evidence" value="ECO:0007669"/>
    <property type="project" value="TreeGrafter"/>
</dbReference>
<dbReference type="EMBL" id="CP002502">
    <property type="protein sequence ID" value="AET40638.1"/>
    <property type="molecule type" value="Genomic_DNA"/>
</dbReference>
<dbReference type="OMA" id="QVASVNC"/>
<dbReference type="GO" id="GO:0003756">
    <property type="term" value="F:protein disulfide isomerase activity"/>
    <property type="evidence" value="ECO:0007669"/>
    <property type="project" value="EnsemblFungi"/>
</dbReference>
<proteinExistence type="predicted"/>
<reference evidence="5" key="1">
    <citation type="journal article" date="2012" name="G3 (Bethesda)">
        <title>Pichia sorbitophila, an interspecies yeast hybrid reveals early steps of genome resolution following polyploidization.</title>
        <authorList>
            <person name="Leh Louis V."/>
            <person name="Despons L."/>
            <person name="Friedrich A."/>
            <person name="Martin T."/>
            <person name="Durrens P."/>
            <person name="Casaregola S."/>
            <person name="Neuveglise C."/>
            <person name="Fairhead C."/>
            <person name="Marck C."/>
            <person name="Cruz J.A."/>
            <person name="Straub M.L."/>
            <person name="Kugler V."/>
            <person name="Sacerdot C."/>
            <person name="Uzunov Z."/>
            <person name="Thierry A."/>
            <person name="Weiss S."/>
            <person name="Bleykasten C."/>
            <person name="De Montigny J."/>
            <person name="Jacques N."/>
            <person name="Jung P."/>
            <person name="Lemaire M."/>
            <person name="Mallet S."/>
            <person name="Morel G."/>
            <person name="Richard G.F."/>
            <person name="Sarkar A."/>
            <person name="Savel G."/>
            <person name="Schacherer J."/>
            <person name="Seret M.L."/>
            <person name="Talla E."/>
            <person name="Samson G."/>
            <person name="Jubin C."/>
            <person name="Poulain J."/>
            <person name="Vacherie B."/>
            <person name="Barbe V."/>
            <person name="Pelletier E."/>
            <person name="Sherman D.J."/>
            <person name="Westhof E."/>
            <person name="Weissenbach J."/>
            <person name="Baret P.V."/>
            <person name="Wincker P."/>
            <person name="Gaillardin C."/>
            <person name="Dujon B."/>
            <person name="Souciet J.L."/>
        </authorList>
    </citation>
    <scope>NUCLEOTIDE SEQUENCE [LARGE SCALE GENOMIC DNA]</scope>
    <source>
        <strain evidence="5">CBS 270.75 / DBVPG 7215 / KCTC 17166 / NRRL Y-17582</strain>
    </source>
</reference>
<dbReference type="PROSITE" id="PS00194">
    <property type="entry name" value="THIOREDOXIN_1"/>
    <property type="match status" value="1"/>
</dbReference>
<dbReference type="InterPro" id="IPR017937">
    <property type="entry name" value="Thioredoxin_CS"/>
</dbReference>
<dbReference type="Proteomes" id="UP000006790">
    <property type="component" value="Chromosome 6"/>
</dbReference>
<evidence type="ECO:0000256" key="2">
    <source>
        <dbReference type="SAM" id="SignalP"/>
    </source>
</evidence>
<dbReference type="FunCoup" id="G8JVF9">
    <property type="interactions" value="204"/>
</dbReference>
<keyword evidence="5" id="KW-1185">Reference proteome</keyword>
<dbReference type="InterPro" id="IPR036249">
    <property type="entry name" value="Thioredoxin-like_sf"/>
</dbReference>
<evidence type="ECO:0000313" key="4">
    <source>
        <dbReference type="EMBL" id="AET40638.1"/>
    </source>
</evidence>
<dbReference type="PANTHER" id="PTHR45815:SF3">
    <property type="entry name" value="PROTEIN DISULFIDE-ISOMERASE A6"/>
    <property type="match status" value="1"/>
</dbReference>
<organism evidence="4 5">
    <name type="scientific">Eremothecium cymbalariae (strain CBS 270.75 / DBVPG 7215 / KCTC 17166 / NRRL Y-17582)</name>
    <name type="common">Yeast</name>
    <dbReference type="NCBI Taxonomy" id="931890"/>
    <lineage>
        <taxon>Eukaryota</taxon>
        <taxon>Fungi</taxon>
        <taxon>Dikarya</taxon>
        <taxon>Ascomycota</taxon>
        <taxon>Saccharomycotina</taxon>
        <taxon>Saccharomycetes</taxon>
        <taxon>Saccharomycetales</taxon>
        <taxon>Saccharomycetaceae</taxon>
        <taxon>Eremothecium</taxon>
    </lineage>
</organism>
<accession>G8JVF9</accession>
<evidence type="ECO:0000313" key="5">
    <source>
        <dbReference type="Proteomes" id="UP000006790"/>
    </source>
</evidence>
<gene>
    <name evidence="4" type="ordered locus">Ecym_6256</name>
</gene>
<dbReference type="GeneID" id="11469038"/>
<dbReference type="Pfam" id="PF00085">
    <property type="entry name" value="Thioredoxin"/>
    <property type="match status" value="1"/>
</dbReference>
<dbReference type="RefSeq" id="XP_003647455.1">
    <property type="nucleotide sequence ID" value="XM_003647407.1"/>
</dbReference>
<dbReference type="STRING" id="931890.G8JVF9"/>
<dbReference type="SUPFAM" id="SSF52833">
    <property type="entry name" value="Thioredoxin-like"/>
    <property type="match status" value="1"/>
</dbReference>
<dbReference type="GO" id="GO:0019153">
    <property type="term" value="F:protein-disulfide reductase (glutathione) activity"/>
    <property type="evidence" value="ECO:0007669"/>
    <property type="project" value="EnsemblFungi"/>
</dbReference>
<dbReference type="PRINTS" id="PR00421">
    <property type="entry name" value="THIOREDOXIN"/>
</dbReference>
<feature type="chain" id="PRO_5003510943" description="Thioredoxin domain-containing protein" evidence="2">
    <location>
        <begin position="21"/>
        <end position="315"/>
    </location>
</feature>
<dbReference type="Gene3D" id="3.40.30.10">
    <property type="entry name" value="Glutaredoxin"/>
    <property type="match status" value="2"/>
</dbReference>
<dbReference type="eggNOG" id="KOG0191">
    <property type="taxonomic scope" value="Eukaryota"/>
</dbReference>
<dbReference type="KEGG" id="erc:Ecym_6256"/>
<dbReference type="InParanoid" id="G8JVF9"/>
<dbReference type="GO" id="GO:0005788">
    <property type="term" value="C:endoplasmic reticulum lumen"/>
    <property type="evidence" value="ECO:0007669"/>
    <property type="project" value="TreeGrafter"/>
</dbReference>
<feature type="compositionally biased region" description="Basic residues" evidence="1">
    <location>
        <begin position="295"/>
        <end position="306"/>
    </location>
</feature>
<keyword evidence="2" id="KW-0732">Signal</keyword>
<name>G8JVF9_ERECY</name>
<dbReference type="InterPro" id="IPR013766">
    <property type="entry name" value="Thioredoxin_domain"/>
</dbReference>
<evidence type="ECO:0000259" key="3">
    <source>
        <dbReference type="PROSITE" id="PS51352"/>
    </source>
</evidence>
<dbReference type="AlphaFoldDB" id="G8JVF9"/>
<sequence length="315" mass="35543">MRLFGSILVGVAIIVQWINAENLYDGSPHIVELTPKNFEKVVDLTNYTSVVEFYAPWCGYCQRLQGTFKKVAKALDGVVQVAAVNCDEAKNKRLCAKHRIQGFPTLMVFRPPKVDVNKPGSVTKRSMRHGMEVYSGAQEVKPLVNFAVSRIKNYVTKWMHIGKLGDVVQNTDSSIRYAALLISKRDMISPVYKSIAIDWLGKIEFYYISHARLAGAKSFELPSHPNIEAFVRGLITADHEESKLVLFDKEKDELHVFGEGAIKKLNVATFLSQFETPQEGPLSKREDFLNSLKTGSKKTSSKKHKKQQELDHDEL</sequence>
<protein>
    <recommendedName>
        <fullName evidence="3">Thioredoxin domain-containing protein</fullName>
    </recommendedName>
</protein>
<dbReference type="CDD" id="cd03002">
    <property type="entry name" value="PDI_a_MPD1_like"/>
    <property type="match status" value="1"/>
</dbReference>
<feature type="domain" description="Thioredoxin" evidence="3">
    <location>
        <begin position="7"/>
        <end position="152"/>
    </location>
</feature>
<feature type="signal peptide" evidence="2">
    <location>
        <begin position="1"/>
        <end position="20"/>
    </location>
</feature>
<evidence type="ECO:0000256" key="1">
    <source>
        <dbReference type="SAM" id="MobiDB-lite"/>
    </source>
</evidence>
<dbReference type="OrthoDB" id="10264505at2759"/>